<keyword evidence="1" id="KW-0732">Signal</keyword>
<keyword evidence="4" id="KW-1185">Reference proteome</keyword>
<dbReference type="Pfam" id="PF01551">
    <property type="entry name" value="Peptidase_M23"/>
    <property type="match status" value="1"/>
</dbReference>
<accession>A0A4V4RGK0</accession>
<dbReference type="SUPFAM" id="SSF51261">
    <property type="entry name" value="Duplicated hybrid motif"/>
    <property type="match status" value="1"/>
</dbReference>
<feature type="chain" id="PRO_5039653427" evidence="1">
    <location>
        <begin position="18"/>
        <end position="229"/>
    </location>
</feature>
<dbReference type="Proteomes" id="UP000306192">
    <property type="component" value="Unassembled WGS sequence"/>
</dbReference>
<organism evidence="3 4">
    <name type="scientific">Subtercola vilae</name>
    <dbReference type="NCBI Taxonomy" id="2056433"/>
    <lineage>
        <taxon>Bacteria</taxon>
        <taxon>Bacillati</taxon>
        <taxon>Actinomycetota</taxon>
        <taxon>Actinomycetes</taxon>
        <taxon>Micrococcales</taxon>
        <taxon>Microbacteriaceae</taxon>
        <taxon>Subtercola</taxon>
    </lineage>
</organism>
<dbReference type="InterPro" id="IPR016047">
    <property type="entry name" value="M23ase_b-sheet_dom"/>
</dbReference>
<gene>
    <name evidence="3" type="ORF">D4765_03320</name>
</gene>
<dbReference type="InterPro" id="IPR011055">
    <property type="entry name" value="Dup_hybrid_motif"/>
</dbReference>
<evidence type="ECO:0000256" key="1">
    <source>
        <dbReference type="SAM" id="SignalP"/>
    </source>
</evidence>
<evidence type="ECO:0000259" key="2">
    <source>
        <dbReference type="Pfam" id="PF01551"/>
    </source>
</evidence>
<dbReference type="RefSeq" id="WP_136640800.1">
    <property type="nucleotide sequence ID" value="NZ_QYRT01000004.1"/>
</dbReference>
<protein>
    <submittedName>
        <fullName evidence="3">M23 family metallopeptidase</fullName>
    </submittedName>
</protein>
<dbReference type="GO" id="GO:0004222">
    <property type="term" value="F:metalloendopeptidase activity"/>
    <property type="evidence" value="ECO:0007669"/>
    <property type="project" value="TreeGrafter"/>
</dbReference>
<dbReference type="CDD" id="cd12797">
    <property type="entry name" value="M23_peptidase"/>
    <property type="match status" value="1"/>
</dbReference>
<feature type="domain" description="M23ase beta-sheet core" evidence="2">
    <location>
        <begin position="118"/>
        <end position="219"/>
    </location>
</feature>
<name>A0A4V4RGK0_9MICO</name>
<dbReference type="EMBL" id="QYRT01000004">
    <property type="protein sequence ID" value="TIH40164.1"/>
    <property type="molecule type" value="Genomic_DNA"/>
</dbReference>
<evidence type="ECO:0000313" key="4">
    <source>
        <dbReference type="Proteomes" id="UP000306192"/>
    </source>
</evidence>
<reference evidence="3 4" key="1">
    <citation type="journal article" date="2019" name="Microorganisms">
        <title>Systematic Affiliation and Genome Analysis of Subtercola vilae DB165(T) with Particular Emphasis on Cold Adaptation of an Isolate from a High-Altitude Cold Volcano Lake.</title>
        <authorList>
            <person name="Villalobos A.S."/>
            <person name="Wiese J."/>
            <person name="Imhoff J.F."/>
            <person name="Dorador C."/>
            <person name="Keller A."/>
            <person name="Hentschel U."/>
        </authorList>
    </citation>
    <scope>NUCLEOTIDE SEQUENCE [LARGE SCALE GENOMIC DNA]</scope>
    <source>
        <strain evidence="3 4">DB165</strain>
    </source>
</reference>
<dbReference type="InterPro" id="IPR050570">
    <property type="entry name" value="Cell_wall_metabolism_enzyme"/>
</dbReference>
<comment type="caution">
    <text evidence="3">The sequence shown here is derived from an EMBL/GenBank/DDBJ whole genome shotgun (WGS) entry which is preliminary data.</text>
</comment>
<dbReference type="Gene3D" id="2.70.70.10">
    <property type="entry name" value="Glucose Permease (Domain IIA)"/>
    <property type="match status" value="1"/>
</dbReference>
<feature type="signal peptide" evidence="1">
    <location>
        <begin position="1"/>
        <end position="17"/>
    </location>
</feature>
<dbReference type="OrthoDB" id="1099523at2"/>
<dbReference type="PANTHER" id="PTHR21666:SF270">
    <property type="entry name" value="MUREIN HYDROLASE ACTIVATOR ENVC"/>
    <property type="match status" value="1"/>
</dbReference>
<dbReference type="AlphaFoldDB" id="A0A4V4RGK0"/>
<sequence length="229" mass="23499">MAFAAFLAIAVSIPAAAINQHPTEWANAGSLTEGNAQTLQAESGTAAAVGRDGYTVAVPPPPVPLVVIETVTGKSYAHTSNSFTNNPASPIQWPFTTGVPISDGFGPRLAPCSACSSFHKGLDMNPGEGAPIQAMADGVVSTVVSRDDGGLGVYVVIDHVIDGQNVQSWYGHMLTGSVAVTKGQKITVGQLVGNVGNTGTSTGAHLHFEVHVNGTAIDPYAWLKSHVTA</sequence>
<evidence type="ECO:0000313" key="3">
    <source>
        <dbReference type="EMBL" id="TIH40164.1"/>
    </source>
</evidence>
<dbReference type="PANTHER" id="PTHR21666">
    <property type="entry name" value="PEPTIDASE-RELATED"/>
    <property type="match status" value="1"/>
</dbReference>
<proteinExistence type="predicted"/>